<proteinExistence type="predicted"/>
<dbReference type="RefSeq" id="WP_220560590.1">
    <property type="nucleotide sequence ID" value="NZ_CP080764.1"/>
</dbReference>
<evidence type="ECO:0000313" key="2">
    <source>
        <dbReference type="Proteomes" id="UP000826616"/>
    </source>
</evidence>
<reference evidence="1 2" key="1">
    <citation type="submission" date="2021-08" db="EMBL/GenBank/DDBJ databases">
        <title>Complete genome sequence of the strain Aneurinibacillus thermoaerophilus CCM 8960.</title>
        <authorList>
            <person name="Musilova J."/>
            <person name="Kourilova X."/>
            <person name="Pernicova I."/>
            <person name="Bezdicek M."/>
            <person name="Lengerova M."/>
            <person name="Obruca S."/>
            <person name="Sedlar K."/>
        </authorList>
    </citation>
    <scope>NUCLEOTIDE SEQUENCE [LARGE SCALE GENOMIC DNA]</scope>
    <source>
        <strain evidence="1 2">CCM 8960</strain>
    </source>
</reference>
<accession>A0ABX8YFM8</accession>
<evidence type="ECO:0000313" key="1">
    <source>
        <dbReference type="EMBL" id="QYY44331.1"/>
    </source>
</evidence>
<protein>
    <submittedName>
        <fullName evidence="1">Uncharacterized protein</fullName>
    </submittedName>
</protein>
<dbReference type="Proteomes" id="UP000826616">
    <property type="component" value="Chromosome"/>
</dbReference>
<sequence length="64" mass="6417">MTSAAAAKGALSVAVSGLNYLSNYSIVVIGDFSDGLLGSSANAEGVNKAVINTAEDKTLSTFFS</sequence>
<gene>
    <name evidence="1" type="ORF">K3F53_09260</name>
</gene>
<name>A0ABX8YFM8_ANETH</name>
<dbReference type="GeneID" id="97141555"/>
<keyword evidence="2" id="KW-1185">Reference proteome</keyword>
<organism evidence="1 2">
    <name type="scientific">Aneurinibacillus thermoaerophilus</name>
    <dbReference type="NCBI Taxonomy" id="143495"/>
    <lineage>
        <taxon>Bacteria</taxon>
        <taxon>Bacillati</taxon>
        <taxon>Bacillota</taxon>
        <taxon>Bacilli</taxon>
        <taxon>Bacillales</taxon>
        <taxon>Paenibacillaceae</taxon>
        <taxon>Aneurinibacillus group</taxon>
        <taxon>Aneurinibacillus</taxon>
    </lineage>
</organism>
<dbReference type="EMBL" id="CP080764">
    <property type="protein sequence ID" value="QYY44331.1"/>
    <property type="molecule type" value="Genomic_DNA"/>
</dbReference>